<accession>A0ABQ7XV26</accession>
<keyword evidence="2" id="KW-1185">Reference proteome</keyword>
<organism evidence="1 2">
    <name type="scientific">Brassica napus</name>
    <name type="common">Rape</name>
    <dbReference type="NCBI Taxonomy" id="3708"/>
    <lineage>
        <taxon>Eukaryota</taxon>
        <taxon>Viridiplantae</taxon>
        <taxon>Streptophyta</taxon>
        <taxon>Embryophyta</taxon>
        <taxon>Tracheophyta</taxon>
        <taxon>Spermatophyta</taxon>
        <taxon>Magnoliopsida</taxon>
        <taxon>eudicotyledons</taxon>
        <taxon>Gunneridae</taxon>
        <taxon>Pentapetalae</taxon>
        <taxon>rosids</taxon>
        <taxon>malvids</taxon>
        <taxon>Brassicales</taxon>
        <taxon>Brassicaceae</taxon>
        <taxon>Brassiceae</taxon>
        <taxon>Brassica</taxon>
    </lineage>
</organism>
<name>A0ABQ7XV26_BRANA</name>
<evidence type="ECO:0000313" key="2">
    <source>
        <dbReference type="Proteomes" id="UP000824890"/>
    </source>
</evidence>
<comment type="caution">
    <text evidence="1">The sequence shown here is derived from an EMBL/GenBank/DDBJ whole genome shotgun (WGS) entry which is preliminary data.</text>
</comment>
<dbReference type="EMBL" id="JAGKQM010000019">
    <property type="protein sequence ID" value="KAH0858898.1"/>
    <property type="molecule type" value="Genomic_DNA"/>
</dbReference>
<protein>
    <submittedName>
        <fullName evidence="1">Uncharacterized protein</fullName>
    </submittedName>
</protein>
<sequence>TRLHESSCSILAGVVPKAPRLLNLSFSSLIPSRDEIRSMIFKLNPNKAPGPEDPPQISWSPNELEKALLGKL</sequence>
<dbReference type="Proteomes" id="UP000824890">
    <property type="component" value="Unassembled WGS sequence"/>
</dbReference>
<feature type="non-terminal residue" evidence="1">
    <location>
        <position position="1"/>
    </location>
</feature>
<reference evidence="1 2" key="1">
    <citation type="submission" date="2021-05" db="EMBL/GenBank/DDBJ databases">
        <title>Genome Assembly of Synthetic Allotetraploid Brassica napus Reveals Homoeologous Exchanges between Subgenomes.</title>
        <authorList>
            <person name="Davis J.T."/>
        </authorList>
    </citation>
    <scope>NUCLEOTIDE SEQUENCE [LARGE SCALE GENOMIC DNA]</scope>
    <source>
        <strain evidence="2">cv. Da-Ae</strain>
        <tissue evidence="1">Seedling</tissue>
    </source>
</reference>
<gene>
    <name evidence="1" type="ORF">HID58_087159</name>
</gene>
<proteinExistence type="predicted"/>
<evidence type="ECO:0000313" key="1">
    <source>
        <dbReference type="EMBL" id="KAH0858898.1"/>
    </source>
</evidence>